<comment type="similarity">
    <text evidence="10 11">Belongs to the TonB-dependent receptor family.</text>
</comment>
<feature type="domain" description="TonB-dependent receptor plug" evidence="14">
    <location>
        <begin position="53"/>
        <end position="162"/>
    </location>
</feature>
<evidence type="ECO:0000313" key="16">
    <source>
        <dbReference type="Proteomes" id="UP001218362"/>
    </source>
</evidence>
<dbReference type="InterPro" id="IPR039426">
    <property type="entry name" value="TonB-dep_rcpt-like"/>
</dbReference>
<evidence type="ECO:0000256" key="7">
    <source>
        <dbReference type="ARBA" id="ARBA00023136"/>
    </source>
</evidence>
<evidence type="ECO:0000256" key="1">
    <source>
        <dbReference type="ARBA" id="ARBA00004571"/>
    </source>
</evidence>
<dbReference type="Pfam" id="PF07715">
    <property type="entry name" value="Plug"/>
    <property type="match status" value="1"/>
</dbReference>
<evidence type="ECO:0000256" key="10">
    <source>
        <dbReference type="PROSITE-ProRule" id="PRU01360"/>
    </source>
</evidence>
<name>A0AAJ5X5G8_9SPHN</name>
<sequence length="686" mass="73186">MTMRVCLLAGVACAVFAAPAFAQDDSPAAAPDYDNPPIIVTGHGLEATPSVIAYSTVTLDAEQITATGSGRIEDALMNIAGFQQFRRSDSRSANPTAQGVTLRALGGNAASRTLVVLDGVPMVDPFFGHVPLSAIDPNLIDSIRVTKGGGSGPFGAGALSGTIEMTSADAAALGPVSGQVLVNDRGETEAEAALTSRWDSGFAVVSGRWDRGEGFWTTPKDQRVAASARARFDDWSAGARVVQSLGGDVELQVKGLAFESNRTLRFQGADNWTQGEDLSARLIGRGEWQFDVLGYGQWRNFSNIVVSSSTYTKTLDQRNTPATGIGGKAEVRPPVGGGHTLRLGSDFRQSDGDLQEYRFIASGAGNGYRVAGGTNSDLGFFAEDDYSIGPVMITGGVRADRWSIRDGYQLNYNQNGTLTTAPADNNNPAYPSRSGWDFSWRAGATADVMRGVRVRAAAYTGLRQPTVNELYRPFVVFPVTTRANPDLDNERLRGYEAGLDFTAAKGVQFGLTLFDNKVKDAIANVTLSSSPSATIRQRQNVDAIRSKGIELSANVGSGPVKFTGSLTYVDAKVEASGAQAGLDGNRPSQTPDFAASGTLSWEPWDKWRLAATVRYVADQFEGDDETGVLPAATTVDLFAEVPIKGKLSLVLRAENLLDETVYTRNQDGSIDVDTPRTVWAGFRFGY</sequence>
<evidence type="ECO:0000256" key="11">
    <source>
        <dbReference type="RuleBase" id="RU003357"/>
    </source>
</evidence>
<gene>
    <name evidence="15" type="ORF">P0Y56_13055</name>
</gene>
<accession>A0AAJ5X5G8</accession>
<evidence type="ECO:0000256" key="3">
    <source>
        <dbReference type="ARBA" id="ARBA00022452"/>
    </source>
</evidence>
<dbReference type="InterPro" id="IPR036942">
    <property type="entry name" value="Beta-barrel_TonB_sf"/>
</dbReference>
<dbReference type="PROSITE" id="PS52016">
    <property type="entry name" value="TONB_DEPENDENT_REC_3"/>
    <property type="match status" value="1"/>
</dbReference>
<feature type="domain" description="TonB-dependent receptor-like beta-barrel" evidence="13">
    <location>
        <begin position="231"/>
        <end position="656"/>
    </location>
</feature>
<dbReference type="CDD" id="cd01347">
    <property type="entry name" value="ligand_gated_channel"/>
    <property type="match status" value="1"/>
</dbReference>
<keyword evidence="7 10" id="KW-0472">Membrane</keyword>
<evidence type="ECO:0000256" key="5">
    <source>
        <dbReference type="ARBA" id="ARBA00022729"/>
    </source>
</evidence>
<dbReference type="InterPro" id="IPR012910">
    <property type="entry name" value="Plug_dom"/>
</dbReference>
<reference evidence="15" key="1">
    <citation type="submission" date="2023-03" db="EMBL/GenBank/DDBJ databases">
        <title>Andean soil-derived lignocellulolytic bacterial consortium as a source of novel taxa and putative plastic-active enzymes.</title>
        <authorList>
            <person name="Diaz-Garcia L."/>
            <person name="Chuvochina M."/>
            <person name="Feuerriegel G."/>
            <person name="Bunk B."/>
            <person name="Sproer C."/>
            <person name="Streit W.R."/>
            <person name="Rodriguez L.M."/>
            <person name="Overmann J."/>
            <person name="Jimenez D.J."/>
        </authorList>
    </citation>
    <scope>NUCLEOTIDE SEQUENCE</scope>
    <source>
        <strain evidence="15">MAG 26</strain>
    </source>
</reference>
<dbReference type="Gene3D" id="2.40.170.20">
    <property type="entry name" value="TonB-dependent receptor, beta-barrel domain"/>
    <property type="match status" value="1"/>
</dbReference>
<dbReference type="PANTHER" id="PTHR30069:SF29">
    <property type="entry name" value="HEMOGLOBIN AND HEMOGLOBIN-HAPTOGLOBIN-BINDING PROTEIN 1-RELATED"/>
    <property type="match status" value="1"/>
</dbReference>
<comment type="subcellular location">
    <subcellularLocation>
        <location evidence="1 10">Cell outer membrane</location>
        <topology evidence="1 10">Multi-pass membrane protein</topology>
    </subcellularLocation>
</comment>
<evidence type="ECO:0000256" key="12">
    <source>
        <dbReference type="SAM" id="SignalP"/>
    </source>
</evidence>
<dbReference type="InterPro" id="IPR037066">
    <property type="entry name" value="Plug_dom_sf"/>
</dbReference>
<feature type="signal peptide" evidence="12">
    <location>
        <begin position="1"/>
        <end position="22"/>
    </location>
</feature>
<dbReference type="SUPFAM" id="SSF56935">
    <property type="entry name" value="Porins"/>
    <property type="match status" value="1"/>
</dbReference>
<evidence type="ECO:0000256" key="8">
    <source>
        <dbReference type="ARBA" id="ARBA00023170"/>
    </source>
</evidence>
<dbReference type="Gene3D" id="2.170.130.10">
    <property type="entry name" value="TonB-dependent receptor, plug domain"/>
    <property type="match status" value="1"/>
</dbReference>
<evidence type="ECO:0000256" key="4">
    <source>
        <dbReference type="ARBA" id="ARBA00022692"/>
    </source>
</evidence>
<keyword evidence="8 15" id="KW-0675">Receptor</keyword>
<dbReference type="EMBL" id="CP119316">
    <property type="protein sequence ID" value="WEK45948.1"/>
    <property type="molecule type" value="Genomic_DNA"/>
</dbReference>
<dbReference type="Proteomes" id="UP001218362">
    <property type="component" value="Chromosome"/>
</dbReference>
<evidence type="ECO:0000259" key="13">
    <source>
        <dbReference type="Pfam" id="PF00593"/>
    </source>
</evidence>
<dbReference type="GO" id="GO:0015344">
    <property type="term" value="F:siderophore uptake transmembrane transporter activity"/>
    <property type="evidence" value="ECO:0007669"/>
    <property type="project" value="TreeGrafter"/>
</dbReference>
<evidence type="ECO:0000259" key="14">
    <source>
        <dbReference type="Pfam" id="PF07715"/>
    </source>
</evidence>
<keyword evidence="6 11" id="KW-0798">TonB box</keyword>
<evidence type="ECO:0000313" key="15">
    <source>
        <dbReference type="EMBL" id="WEK45948.1"/>
    </source>
</evidence>
<keyword evidence="4 10" id="KW-0812">Transmembrane</keyword>
<evidence type="ECO:0000256" key="6">
    <source>
        <dbReference type="ARBA" id="ARBA00023077"/>
    </source>
</evidence>
<dbReference type="PANTHER" id="PTHR30069">
    <property type="entry name" value="TONB-DEPENDENT OUTER MEMBRANE RECEPTOR"/>
    <property type="match status" value="1"/>
</dbReference>
<dbReference type="GO" id="GO:0044718">
    <property type="term" value="P:siderophore transmembrane transport"/>
    <property type="evidence" value="ECO:0007669"/>
    <property type="project" value="TreeGrafter"/>
</dbReference>
<organism evidence="15 16">
    <name type="scientific">Candidatus Andeanibacterium colombiense</name>
    <dbReference type="NCBI Taxonomy" id="3121345"/>
    <lineage>
        <taxon>Bacteria</taxon>
        <taxon>Pseudomonadati</taxon>
        <taxon>Pseudomonadota</taxon>
        <taxon>Alphaproteobacteria</taxon>
        <taxon>Sphingomonadales</taxon>
        <taxon>Sphingomonadaceae</taxon>
        <taxon>Candidatus Andeanibacterium</taxon>
    </lineage>
</organism>
<dbReference type="KEGG" id="acob:P0Y56_13055"/>
<evidence type="ECO:0000256" key="9">
    <source>
        <dbReference type="ARBA" id="ARBA00023237"/>
    </source>
</evidence>
<dbReference type="Pfam" id="PF00593">
    <property type="entry name" value="TonB_dep_Rec_b-barrel"/>
    <property type="match status" value="1"/>
</dbReference>
<protein>
    <submittedName>
        <fullName evidence="15">TonB-dependent receptor</fullName>
    </submittedName>
</protein>
<keyword evidence="9 10" id="KW-0998">Cell outer membrane</keyword>
<proteinExistence type="inferred from homology"/>
<keyword evidence="5 12" id="KW-0732">Signal</keyword>
<dbReference type="GO" id="GO:0009279">
    <property type="term" value="C:cell outer membrane"/>
    <property type="evidence" value="ECO:0007669"/>
    <property type="project" value="UniProtKB-SubCell"/>
</dbReference>
<evidence type="ECO:0000256" key="2">
    <source>
        <dbReference type="ARBA" id="ARBA00022448"/>
    </source>
</evidence>
<keyword evidence="2 10" id="KW-0813">Transport</keyword>
<dbReference type="InterPro" id="IPR000531">
    <property type="entry name" value="Beta-barrel_TonB"/>
</dbReference>
<feature type="chain" id="PRO_5042467086" evidence="12">
    <location>
        <begin position="23"/>
        <end position="686"/>
    </location>
</feature>
<dbReference type="AlphaFoldDB" id="A0AAJ5X5G8"/>
<keyword evidence="3 10" id="KW-1134">Transmembrane beta strand</keyword>